<dbReference type="RefSeq" id="WP_036833262.1">
    <property type="nucleotide sequence ID" value="NZ_AVPG01000006.1"/>
</dbReference>
<dbReference type="eggNOG" id="ENOG5031P1R">
    <property type="taxonomic scope" value="Bacteria"/>
</dbReference>
<keyword evidence="1" id="KW-1133">Transmembrane helix</keyword>
<feature type="transmembrane region" description="Helical" evidence="1">
    <location>
        <begin position="6"/>
        <end position="26"/>
    </location>
</feature>
<name>A0A0A5G336_9BACI</name>
<evidence type="ECO:0000313" key="2">
    <source>
        <dbReference type="EMBL" id="KGX87501.1"/>
    </source>
</evidence>
<sequence>MNLEILSPTTTTGAMVIGFLFALIYATYIKKKEKASWLYFFLTLSAGSVSAAFGVALLHIIGIVQ</sequence>
<reference evidence="2 3" key="1">
    <citation type="submission" date="2013-08" db="EMBL/GenBank/DDBJ databases">
        <authorList>
            <person name="Huang J."/>
            <person name="Wang G."/>
        </authorList>
    </citation>
    <scope>NUCLEOTIDE SEQUENCE [LARGE SCALE GENOMIC DNA]</scope>
    <source>
        <strain evidence="2 3">JSM 072002</strain>
    </source>
</reference>
<dbReference type="EMBL" id="AVPG01000006">
    <property type="protein sequence ID" value="KGX87501.1"/>
    <property type="molecule type" value="Genomic_DNA"/>
</dbReference>
<feature type="transmembrane region" description="Helical" evidence="1">
    <location>
        <begin position="38"/>
        <end position="64"/>
    </location>
</feature>
<protein>
    <submittedName>
        <fullName evidence="2">Uncharacterized protein</fullName>
    </submittedName>
</protein>
<keyword evidence="3" id="KW-1185">Reference proteome</keyword>
<comment type="caution">
    <text evidence="2">The sequence shown here is derived from an EMBL/GenBank/DDBJ whole genome shotgun (WGS) entry which is preliminary data.</text>
</comment>
<accession>A0A0A5G336</accession>
<dbReference type="AlphaFoldDB" id="A0A0A5G336"/>
<dbReference type="Proteomes" id="UP000030401">
    <property type="component" value="Unassembled WGS sequence"/>
</dbReference>
<organism evidence="2 3">
    <name type="scientific">Pontibacillus litoralis JSM 072002</name>
    <dbReference type="NCBI Taxonomy" id="1385512"/>
    <lineage>
        <taxon>Bacteria</taxon>
        <taxon>Bacillati</taxon>
        <taxon>Bacillota</taxon>
        <taxon>Bacilli</taxon>
        <taxon>Bacillales</taxon>
        <taxon>Bacillaceae</taxon>
        <taxon>Pontibacillus</taxon>
    </lineage>
</organism>
<proteinExistence type="predicted"/>
<gene>
    <name evidence="2" type="ORF">N784_14745</name>
</gene>
<keyword evidence="1" id="KW-0812">Transmembrane</keyword>
<keyword evidence="1" id="KW-0472">Membrane</keyword>
<evidence type="ECO:0000256" key="1">
    <source>
        <dbReference type="SAM" id="Phobius"/>
    </source>
</evidence>
<dbReference type="OrthoDB" id="2692254at2"/>
<evidence type="ECO:0000313" key="3">
    <source>
        <dbReference type="Proteomes" id="UP000030401"/>
    </source>
</evidence>